<organism evidence="2">
    <name type="scientific">Ensete ventricosum</name>
    <name type="common">Abyssinian banana</name>
    <name type="synonym">Musa ensete</name>
    <dbReference type="NCBI Taxonomy" id="4639"/>
    <lineage>
        <taxon>Eukaryota</taxon>
        <taxon>Viridiplantae</taxon>
        <taxon>Streptophyta</taxon>
        <taxon>Embryophyta</taxon>
        <taxon>Tracheophyta</taxon>
        <taxon>Spermatophyta</taxon>
        <taxon>Magnoliopsida</taxon>
        <taxon>Liliopsida</taxon>
        <taxon>Zingiberales</taxon>
        <taxon>Musaceae</taxon>
        <taxon>Ensete</taxon>
    </lineage>
</organism>
<feature type="region of interest" description="Disordered" evidence="1">
    <location>
        <begin position="200"/>
        <end position="220"/>
    </location>
</feature>
<proteinExistence type="predicted"/>
<feature type="compositionally biased region" description="Basic residues" evidence="1">
    <location>
        <begin position="210"/>
        <end position="220"/>
    </location>
</feature>
<dbReference type="AlphaFoldDB" id="A0A445MIN2"/>
<reference evidence="2" key="1">
    <citation type="journal article" date="2018" name="Data Brief">
        <title>Genome sequence data from 17 accessions of Ensete ventricosum, a staple food crop for millions in Ethiopia.</title>
        <authorList>
            <person name="Yemataw Z."/>
            <person name="Muzemil S."/>
            <person name="Ambachew D."/>
            <person name="Tripathi L."/>
            <person name="Tesfaye K."/>
            <person name="Chala A."/>
            <person name="Farbos A."/>
            <person name="O'Neill P."/>
            <person name="Moore K."/>
            <person name="Grant M."/>
            <person name="Studholme D.J."/>
        </authorList>
    </citation>
    <scope>NUCLEOTIDE SEQUENCE [LARGE SCALE GENOMIC DNA]</scope>
    <source>
        <tissue evidence="2">Leaf</tissue>
    </source>
</reference>
<feature type="region of interest" description="Disordered" evidence="1">
    <location>
        <begin position="43"/>
        <end position="63"/>
    </location>
</feature>
<protein>
    <submittedName>
        <fullName evidence="2">Uncharacterized protein</fullName>
    </submittedName>
</protein>
<evidence type="ECO:0000313" key="2">
    <source>
        <dbReference type="EMBL" id="RZR74021.1"/>
    </source>
</evidence>
<dbReference type="EMBL" id="KV876087">
    <property type="protein sequence ID" value="RZR74021.1"/>
    <property type="molecule type" value="Genomic_DNA"/>
</dbReference>
<sequence length="220" mass="24250">MYRPYRAVNIEIANLGCEGHHQLNVNQGAKQLGWNLIVSKPHEGSRRPYRPVRTGPTADRYADRSLSGSTAKIDHRRLIKGEIDHRRLIGEEKGKKKKKKKKYIARAPSLPTGRPCTLVACGSPANRCRPRVAREPSLPLGRPQALAARGERDQGNVAMDSSVMGMAASWYHRGETSVETSIPCSHEGRALVVNGAKNMENVKANPSTKTRLKGKGQRTS</sequence>
<dbReference type="Proteomes" id="UP000290560">
    <property type="component" value="Unassembled WGS sequence"/>
</dbReference>
<name>A0A445MIN2_ENSVE</name>
<evidence type="ECO:0000256" key="1">
    <source>
        <dbReference type="SAM" id="MobiDB-lite"/>
    </source>
</evidence>
<accession>A0A445MIN2</accession>
<gene>
    <name evidence="2" type="ORF">BHM03_00031135</name>
</gene>